<dbReference type="GO" id="GO:0016020">
    <property type="term" value="C:membrane"/>
    <property type="evidence" value="ECO:0007669"/>
    <property type="project" value="UniProtKB-SubCell"/>
</dbReference>
<dbReference type="Proteomes" id="UP000218231">
    <property type="component" value="Unassembled WGS sequence"/>
</dbReference>
<dbReference type="AlphaFoldDB" id="A0A2A2L455"/>
<dbReference type="InterPro" id="IPR001873">
    <property type="entry name" value="ENaC"/>
</dbReference>
<keyword evidence="11 13" id="KW-0739">Sodium transport</keyword>
<evidence type="ECO:0000256" key="4">
    <source>
        <dbReference type="ARBA" id="ARBA00022461"/>
    </source>
</evidence>
<evidence type="ECO:0000256" key="13">
    <source>
        <dbReference type="RuleBase" id="RU000679"/>
    </source>
</evidence>
<evidence type="ECO:0000256" key="5">
    <source>
        <dbReference type="ARBA" id="ARBA00022692"/>
    </source>
</evidence>
<evidence type="ECO:0000256" key="3">
    <source>
        <dbReference type="ARBA" id="ARBA00022448"/>
    </source>
</evidence>
<keyword evidence="6 14" id="KW-1133">Transmembrane helix</keyword>
<organism evidence="15 16">
    <name type="scientific">Diploscapter pachys</name>
    <dbReference type="NCBI Taxonomy" id="2018661"/>
    <lineage>
        <taxon>Eukaryota</taxon>
        <taxon>Metazoa</taxon>
        <taxon>Ecdysozoa</taxon>
        <taxon>Nematoda</taxon>
        <taxon>Chromadorea</taxon>
        <taxon>Rhabditida</taxon>
        <taxon>Rhabditina</taxon>
        <taxon>Rhabditomorpha</taxon>
        <taxon>Rhabditoidea</taxon>
        <taxon>Rhabditidae</taxon>
        <taxon>Diploscapter</taxon>
    </lineage>
</organism>
<keyword evidence="5 13" id="KW-0812">Transmembrane</keyword>
<sequence length="111" mass="12774">MKVSGSKKNSGRIRHNSEPTVFTVSAPISEFIAMVKPLMKGEKPRTVPQAWTRFLERTTAHGLPRIANARNQAGKIFWVFIFAVFALIFLMEAQYLFVKYYNRRPITDIKV</sequence>
<keyword evidence="7" id="KW-0915">Sodium</keyword>
<evidence type="ECO:0000256" key="14">
    <source>
        <dbReference type="SAM" id="Phobius"/>
    </source>
</evidence>
<name>A0A2A2L455_9BILA</name>
<feature type="transmembrane region" description="Helical" evidence="14">
    <location>
        <begin position="76"/>
        <end position="97"/>
    </location>
</feature>
<gene>
    <name evidence="15" type="ORF">WR25_06900</name>
</gene>
<dbReference type="EMBL" id="LIAE01007222">
    <property type="protein sequence ID" value="PAV80895.1"/>
    <property type="molecule type" value="Genomic_DNA"/>
</dbReference>
<keyword evidence="16" id="KW-1185">Reference proteome</keyword>
<comment type="subcellular location">
    <subcellularLocation>
        <location evidence="1">Membrane</location>
        <topology evidence="1">Multi-pass membrane protein</topology>
    </subcellularLocation>
</comment>
<keyword evidence="8 13" id="KW-0406">Ion transport</keyword>
<comment type="similarity">
    <text evidence="2 13">Belongs to the amiloride-sensitive sodium channel (TC 1.A.6) family.</text>
</comment>
<evidence type="ECO:0000256" key="9">
    <source>
        <dbReference type="ARBA" id="ARBA00023136"/>
    </source>
</evidence>
<evidence type="ECO:0000313" key="16">
    <source>
        <dbReference type="Proteomes" id="UP000218231"/>
    </source>
</evidence>
<dbReference type="Pfam" id="PF00858">
    <property type="entry name" value="ASC"/>
    <property type="match status" value="1"/>
</dbReference>
<evidence type="ECO:0000256" key="10">
    <source>
        <dbReference type="ARBA" id="ARBA00023180"/>
    </source>
</evidence>
<keyword evidence="9 14" id="KW-0472">Membrane</keyword>
<comment type="caution">
    <text evidence="15">The sequence shown here is derived from an EMBL/GenBank/DDBJ whole genome shotgun (WGS) entry which is preliminary data.</text>
</comment>
<accession>A0A2A2L455</accession>
<evidence type="ECO:0000256" key="6">
    <source>
        <dbReference type="ARBA" id="ARBA00022989"/>
    </source>
</evidence>
<evidence type="ECO:0000256" key="11">
    <source>
        <dbReference type="ARBA" id="ARBA00023201"/>
    </source>
</evidence>
<evidence type="ECO:0000256" key="8">
    <source>
        <dbReference type="ARBA" id="ARBA00023065"/>
    </source>
</evidence>
<keyword evidence="3 13" id="KW-0813">Transport</keyword>
<reference evidence="15 16" key="1">
    <citation type="journal article" date="2017" name="Curr. Biol.">
        <title>Genome architecture and evolution of a unichromosomal asexual nematode.</title>
        <authorList>
            <person name="Fradin H."/>
            <person name="Zegar C."/>
            <person name="Gutwein M."/>
            <person name="Lucas J."/>
            <person name="Kovtun M."/>
            <person name="Corcoran D."/>
            <person name="Baugh L.R."/>
            <person name="Kiontke K."/>
            <person name="Gunsalus K."/>
            <person name="Fitch D.H."/>
            <person name="Piano F."/>
        </authorList>
    </citation>
    <scope>NUCLEOTIDE SEQUENCE [LARGE SCALE GENOMIC DNA]</scope>
    <source>
        <strain evidence="15">PF1309</strain>
    </source>
</reference>
<evidence type="ECO:0000256" key="1">
    <source>
        <dbReference type="ARBA" id="ARBA00004141"/>
    </source>
</evidence>
<protein>
    <submittedName>
        <fullName evidence="15">Uncharacterized protein</fullName>
    </submittedName>
</protein>
<dbReference type="OrthoDB" id="6021021at2759"/>
<dbReference type="GO" id="GO:0005272">
    <property type="term" value="F:sodium channel activity"/>
    <property type="evidence" value="ECO:0007669"/>
    <property type="project" value="UniProtKB-KW"/>
</dbReference>
<evidence type="ECO:0000313" key="15">
    <source>
        <dbReference type="EMBL" id="PAV80895.1"/>
    </source>
</evidence>
<evidence type="ECO:0000256" key="2">
    <source>
        <dbReference type="ARBA" id="ARBA00007193"/>
    </source>
</evidence>
<keyword evidence="4 13" id="KW-0894">Sodium channel</keyword>
<keyword evidence="10" id="KW-0325">Glycoprotein</keyword>
<proteinExistence type="inferred from homology"/>
<evidence type="ECO:0000256" key="12">
    <source>
        <dbReference type="ARBA" id="ARBA00023303"/>
    </source>
</evidence>
<evidence type="ECO:0000256" key="7">
    <source>
        <dbReference type="ARBA" id="ARBA00023053"/>
    </source>
</evidence>
<keyword evidence="12 13" id="KW-0407">Ion channel</keyword>